<protein>
    <submittedName>
        <fullName evidence="1">Uncharacterized protein</fullName>
    </submittedName>
</protein>
<reference evidence="1 2" key="1">
    <citation type="submission" date="2016-10" db="EMBL/GenBank/DDBJ databases">
        <title>Evaluation of Human, Veterinary and Environmental Mycobacterium chelonae Isolates by Core Genome Phylogenomic Analysis, Targeted Gene Comparison, and Anti-microbial Susceptibility Patterns: A Tale of Mistaken Identities.</title>
        <authorList>
            <person name="Fogelson S.B."/>
            <person name="Camus A.C."/>
            <person name="Lorenz W."/>
            <person name="Vasireddy R."/>
            <person name="Vasireddy S."/>
            <person name="Smith T."/>
            <person name="Brown-Elliott B.A."/>
            <person name="Wallace R.J.Jr."/>
            <person name="Hasan N.A."/>
            <person name="Reischl U."/>
            <person name="Sanchez S."/>
        </authorList>
    </citation>
    <scope>NUCLEOTIDE SEQUENCE [LARGE SCALE GENOMIC DNA]</scope>
    <source>
        <strain evidence="1 2">15515</strain>
    </source>
</reference>
<comment type="caution">
    <text evidence="1">The sequence shown here is derived from an EMBL/GenBank/DDBJ whole genome shotgun (WGS) entry which is preliminary data.</text>
</comment>
<name>A0A1S1LJ10_MYCCH</name>
<organism evidence="1 2">
    <name type="scientific">Mycobacteroides chelonae</name>
    <name type="common">Mycobacterium chelonae</name>
    <dbReference type="NCBI Taxonomy" id="1774"/>
    <lineage>
        <taxon>Bacteria</taxon>
        <taxon>Bacillati</taxon>
        <taxon>Actinomycetota</taxon>
        <taxon>Actinomycetes</taxon>
        <taxon>Mycobacteriales</taxon>
        <taxon>Mycobacteriaceae</taxon>
        <taxon>Mycobacteroides</taxon>
    </lineage>
</organism>
<dbReference type="Gene3D" id="3.40.50.300">
    <property type="entry name" value="P-loop containing nucleotide triphosphate hydrolases"/>
    <property type="match status" value="1"/>
</dbReference>
<accession>A0A1S1LJ10</accession>
<evidence type="ECO:0000313" key="2">
    <source>
        <dbReference type="Proteomes" id="UP000180043"/>
    </source>
</evidence>
<proteinExistence type="predicted"/>
<dbReference type="InterPro" id="IPR027417">
    <property type="entry name" value="P-loop_NTPase"/>
</dbReference>
<dbReference type="Proteomes" id="UP000180043">
    <property type="component" value="Unassembled WGS sequence"/>
</dbReference>
<dbReference type="SUPFAM" id="SSF52540">
    <property type="entry name" value="P-loop containing nucleoside triphosphate hydrolases"/>
    <property type="match status" value="1"/>
</dbReference>
<sequence>MILTVAIYLNDAPESRALDLSIAQFRKAVTFDVMVPAGEFWGEMYQLREMVFEQLTVDAPEQEWARRYRAAGNRSFAIGDAVNVGQQTWIVTPSGWYEVFPREFIPMVPAAQRLWWMTPLLSGQPQMITHVGPTAVAPAETNMAPLLIGGAARVGKTTLARRLVQQCPSELVHLDHLLHALKTVAAQQTLNALRKAPSINTNTPHQWLSELRERDRALWAAAREHVNAARGEPIIVEGGLWPDWLPELEQDHTAIFIVDTGDSADRLVDIAEANPQSWMAQRKWSEEKIRRWASYNRFRSEMIADLAAAHDYPVFDVAGGIELVQDRALNHLIDHVIGKGNQMSNEPPDSNPMTWNHPIKGLITGHVVWQDDTWAKIKLVGDHKLRYGARRNRGRVDEDGAVLTLRRSRLHPVSTGEPSTPQ</sequence>
<dbReference type="RefSeq" id="WP_070947921.1">
    <property type="nucleotide sequence ID" value="NZ_MLIQ01000042.1"/>
</dbReference>
<evidence type="ECO:0000313" key="1">
    <source>
        <dbReference type="EMBL" id="OHU47302.1"/>
    </source>
</evidence>
<gene>
    <name evidence="1" type="ORF">BKG82_27000</name>
</gene>
<dbReference type="AlphaFoldDB" id="A0A1S1LJ10"/>
<dbReference type="EMBL" id="MLIQ01000042">
    <property type="protein sequence ID" value="OHU47302.1"/>
    <property type="molecule type" value="Genomic_DNA"/>
</dbReference>